<dbReference type="HAMAP" id="MF_02006">
    <property type="entry name" value="Tyr_tRNA_synth_type1"/>
    <property type="match status" value="1"/>
</dbReference>
<keyword evidence="3 11" id="KW-0436">Ligase</keyword>
<dbReference type="PROSITE" id="PS50889">
    <property type="entry name" value="S4"/>
    <property type="match status" value="1"/>
</dbReference>
<feature type="binding site" evidence="11">
    <location>
        <position position="36"/>
    </location>
    <ligand>
        <name>L-tyrosine</name>
        <dbReference type="ChEBI" id="CHEBI:58315"/>
    </ligand>
</feature>
<evidence type="ECO:0000256" key="8">
    <source>
        <dbReference type="ARBA" id="ARBA00023146"/>
    </source>
</evidence>
<dbReference type="PROSITE" id="PS00178">
    <property type="entry name" value="AA_TRNA_LIGASE_I"/>
    <property type="match status" value="1"/>
</dbReference>
<evidence type="ECO:0000256" key="7">
    <source>
        <dbReference type="ARBA" id="ARBA00022917"/>
    </source>
</evidence>
<keyword evidence="8 11" id="KW-0030">Aminoacyl-tRNA synthetase</keyword>
<feature type="short sequence motif" description="'HIGH' region" evidence="11">
    <location>
        <begin position="41"/>
        <end position="50"/>
    </location>
</feature>
<proteinExistence type="inferred from homology"/>
<dbReference type="InterPro" id="IPR002305">
    <property type="entry name" value="aa-tRNA-synth_Ic"/>
</dbReference>
<accession>A0A0U9HC42</accession>
<dbReference type="NCBIfam" id="TIGR00234">
    <property type="entry name" value="tyrS"/>
    <property type="match status" value="1"/>
</dbReference>
<dbReference type="InterPro" id="IPR054608">
    <property type="entry name" value="SYY-like_C"/>
</dbReference>
<evidence type="ECO:0000259" key="13">
    <source>
        <dbReference type="SMART" id="SM00363"/>
    </source>
</evidence>
<dbReference type="PANTHER" id="PTHR11766">
    <property type="entry name" value="TYROSYL-TRNA SYNTHETASE"/>
    <property type="match status" value="1"/>
</dbReference>
<keyword evidence="5 11" id="KW-0067">ATP-binding</keyword>
<dbReference type="InterPro" id="IPR024088">
    <property type="entry name" value="Tyr-tRNA-ligase_bac-type"/>
</dbReference>
<dbReference type="SMART" id="SM00363">
    <property type="entry name" value="S4"/>
    <property type="match status" value="1"/>
</dbReference>
<dbReference type="Gene3D" id="1.10.240.10">
    <property type="entry name" value="Tyrosyl-Transfer RNA Synthetase"/>
    <property type="match status" value="1"/>
</dbReference>
<comment type="subunit">
    <text evidence="11">Homodimer.</text>
</comment>
<dbReference type="SUPFAM" id="SSF52374">
    <property type="entry name" value="Nucleotidylyl transferase"/>
    <property type="match status" value="1"/>
</dbReference>
<dbReference type="GO" id="GO:0005524">
    <property type="term" value="F:ATP binding"/>
    <property type="evidence" value="ECO:0007669"/>
    <property type="project" value="UniProtKB-UniRule"/>
</dbReference>
<dbReference type="Gene3D" id="3.10.290.10">
    <property type="entry name" value="RNA-binding S4 domain"/>
    <property type="match status" value="1"/>
</dbReference>
<dbReference type="InterPro" id="IPR024107">
    <property type="entry name" value="Tyr-tRNA-ligase_bac_1"/>
</dbReference>
<feature type="binding site" evidence="11">
    <location>
        <position position="239"/>
    </location>
    <ligand>
        <name>ATP</name>
        <dbReference type="ChEBI" id="CHEBI:30616"/>
    </ligand>
</feature>
<protein>
    <recommendedName>
        <fullName evidence="11">Tyrosine--tRNA ligase</fullName>
        <ecNumber evidence="11">6.1.1.1</ecNumber>
    </recommendedName>
    <alternativeName>
        <fullName evidence="11">Tyrosyl-tRNA synthetase</fullName>
        <shortName evidence="11">TyrRS</shortName>
    </alternativeName>
</protein>
<dbReference type="Proteomes" id="UP000052946">
    <property type="component" value="Unassembled WGS sequence"/>
</dbReference>
<dbReference type="Pfam" id="PF22421">
    <property type="entry name" value="SYY_C-terminal"/>
    <property type="match status" value="1"/>
</dbReference>
<organism evidence="14 15">
    <name type="scientific">Oceanobacillus picturae</name>
    <dbReference type="NCBI Taxonomy" id="171693"/>
    <lineage>
        <taxon>Bacteria</taxon>
        <taxon>Bacillati</taxon>
        <taxon>Bacillota</taxon>
        <taxon>Bacilli</taxon>
        <taxon>Bacillales</taxon>
        <taxon>Bacillaceae</taxon>
        <taxon>Oceanobacillus</taxon>
    </lineage>
</organism>
<sequence length="426" mass="48440">MDMDILQDLETRGLIHQTTDREALEKQLQEKQVTLYCGFDPTADSLHIGHLLPITMLKRFQKAGHRPIALVGGGTGMIGDPSGRTSERSLNESEVVKGYSEKIKQQIAGLLDFDKGENPVVARNNHDWLSSMTVIDFLRDAGKHFGINYMLAKESVSARIEQGITFTEFSYMILQSLDFLKLYEQENCTLQIGGSDQWGNITAGMELIRRSRENQEEEIKVFGLTVPLITKADGTKFGKTAGGAIWLDPEKTSPYEFYQFWLNTDDRDVIKFLRYFTFISEQEMEQLEKEVSDQPEKREAQKRLAEKMTVIVHSEEALEQAKKISASLFSGDLKDLSGVEIKQGFKDVPTHERAKEEVGLIDLLVESKISSSKRQAREDIQNGAIYVNGERVQDLQHTIGQDDRIEDEFTIIRRGKKKYTLIRYGS</sequence>
<name>A0A0U9HC42_9BACI</name>
<evidence type="ECO:0000256" key="11">
    <source>
        <dbReference type="HAMAP-Rule" id="MF_02006"/>
    </source>
</evidence>
<feature type="binding site" evidence="11">
    <location>
        <position position="175"/>
    </location>
    <ligand>
        <name>L-tyrosine</name>
        <dbReference type="ChEBI" id="CHEBI:58315"/>
    </ligand>
</feature>
<evidence type="ECO:0000256" key="6">
    <source>
        <dbReference type="ARBA" id="ARBA00022884"/>
    </source>
</evidence>
<evidence type="ECO:0000256" key="5">
    <source>
        <dbReference type="ARBA" id="ARBA00022840"/>
    </source>
</evidence>
<dbReference type="InterPro" id="IPR002942">
    <property type="entry name" value="S4_RNA-bd"/>
</dbReference>
<dbReference type="EC" id="6.1.1.1" evidence="11"/>
<dbReference type="FunFam" id="3.40.50.620:FF:000008">
    <property type="entry name" value="Tyrosine--tRNA ligase"/>
    <property type="match status" value="1"/>
</dbReference>
<comment type="catalytic activity">
    <reaction evidence="9 11">
        <text>tRNA(Tyr) + L-tyrosine + ATP = L-tyrosyl-tRNA(Tyr) + AMP + diphosphate + H(+)</text>
        <dbReference type="Rhea" id="RHEA:10220"/>
        <dbReference type="Rhea" id="RHEA-COMP:9706"/>
        <dbReference type="Rhea" id="RHEA-COMP:9707"/>
        <dbReference type="ChEBI" id="CHEBI:15378"/>
        <dbReference type="ChEBI" id="CHEBI:30616"/>
        <dbReference type="ChEBI" id="CHEBI:33019"/>
        <dbReference type="ChEBI" id="CHEBI:58315"/>
        <dbReference type="ChEBI" id="CHEBI:78442"/>
        <dbReference type="ChEBI" id="CHEBI:78536"/>
        <dbReference type="ChEBI" id="CHEBI:456215"/>
        <dbReference type="EC" id="6.1.1.1"/>
    </reaction>
</comment>
<keyword evidence="4 11" id="KW-0547">Nucleotide-binding</keyword>
<comment type="caution">
    <text evidence="14">The sequence shown here is derived from an EMBL/GenBank/DDBJ whole genome shotgun (WGS) entry which is preliminary data.</text>
</comment>
<evidence type="ECO:0000256" key="12">
    <source>
        <dbReference type="PROSITE-ProRule" id="PRU00182"/>
    </source>
</evidence>
<dbReference type="Gene3D" id="3.40.50.620">
    <property type="entry name" value="HUPs"/>
    <property type="match status" value="1"/>
</dbReference>
<dbReference type="InterPro" id="IPR001412">
    <property type="entry name" value="aa-tRNA-synth_I_CS"/>
</dbReference>
<gene>
    <name evidence="11" type="primary">tyrS</name>
    <name evidence="14" type="ORF">OPHB3_3369</name>
</gene>
<dbReference type="CDD" id="cd00165">
    <property type="entry name" value="S4"/>
    <property type="match status" value="1"/>
</dbReference>
<evidence type="ECO:0000256" key="4">
    <source>
        <dbReference type="ARBA" id="ARBA00022741"/>
    </source>
</evidence>
<reference evidence="15" key="1">
    <citation type="submission" date="2015-07" db="EMBL/GenBank/DDBJ databases">
        <title>Draft Genome Sequence of Oceanobacillus picturae Heshi-B3 that Was Isolated from Fermented Rice Bran with Aging Salted Mackerel, Which Was Named Heshiko as Traditional Fermented Seafood in Japan.</title>
        <authorList>
            <person name="Akuzawa S."/>
            <person name="Nakagawa J."/>
            <person name="Kanekatsu T."/>
            <person name="Kanesaki Y."/>
            <person name="Suzuki T."/>
        </authorList>
    </citation>
    <scope>NUCLEOTIDE SEQUENCE [LARGE SCALE GENOMIC DNA]</scope>
    <source>
        <strain evidence="15">Heshi-B3</strain>
    </source>
</reference>
<keyword evidence="7 11" id="KW-0648">Protein biosynthesis</keyword>
<evidence type="ECO:0000313" key="15">
    <source>
        <dbReference type="Proteomes" id="UP000052946"/>
    </source>
</evidence>
<dbReference type="InterPro" id="IPR002307">
    <property type="entry name" value="Tyr-tRNA-ligase"/>
</dbReference>
<dbReference type="PRINTS" id="PR01040">
    <property type="entry name" value="TRNASYNTHTYR"/>
</dbReference>
<dbReference type="EMBL" id="BBXV01000045">
    <property type="protein sequence ID" value="GAQ19401.1"/>
    <property type="molecule type" value="Genomic_DNA"/>
</dbReference>
<dbReference type="GO" id="GO:0003723">
    <property type="term" value="F:RNA binding"/>
    <property type="evidence" value="ECO:0007669"/>
    <property type="project" value="UniProtKB-KW"/>
</dbReference>
<comment type="subcellular location">
    <subcellularLocation>
        <location evidence="1 11">Cytoplasm</location>
    </subcellularLocation>
</comment>
<dbReference type="GO" id="GO:0006437">
    <property type="term" value="P:tyrosyl-tRNA aminoacylation"/>
    <property type="evidence" value="ECO:0007669"/>
    <property type="project" value="UniProtKB-UniRule"/>
</dbReference>
<feature type="domain" description="RNA-binding S4" evidence="13">
    <location>
        <begin position="358"/>
        <end position="420"/>
    </location>
</feature>
<keyword evidence="6 12" id="KW-0694">RNA-binding</keyword>
<dbReference type="InterPro" id="IPR014729">
    <property type="entry name" value="Rossmann-like_a/b/a_fold"/>
</dbReference>
<dbReference type="GO" id="GO:0004831">
    <property type="term" value="F:tyrosine-tRNA ligase activity"/>
    <property type="evidence" value="ECO:0007669"/>
    <property type="project" value="UniProtKB-UniRule"/>
</dbReference>
<evidence type="ECO:0000256" key="3">
    <source>
        <dbReference type="ARBA" id="ARBA00022598"/>
    </source>
</evidence>
<feature type="binding site" evidence="11">
    <location>
        <position position="171"/>
    </location>
    <ligand>
        <name>L-tyrosine</name>
        <dbReference type="ChEBI" id="CHEBI:58315"/>
    </ligand>
</feature>
<evidence type="ECO:0000313" key="14">
    <source>
        <dbReference type="EMBL" id="GAQ19401.1"/>
    </source>
</evidence>
<dbReference type="InterPro" id="IPR036986">
    <property type="entry name" value="S4_RNA-bd_sf"/>
</dbReference>
<dbReference type="PANTHER" id="PTHR11766:SF0">
    <property type="entry name" value="TYROSINE--TRNA LIGASE, MITOCHONDRIAL"/>
    <property type="match status" value="1"/>
</dbReference>
<reference evidence="14 15" key="2">
    <citation type="journal article" date="2016" name="Genome Announc.">
        <title>Draft Genome Sequence of Oceanobacillus picturae Heshi-B3, Isolated from Fermented Rice Bran in a Traditional Japanese Seafood Dish.</title>
        <authorList>
            <person name="Akuzawa S."/>
            <person name="Nagaoka J."/>
            <person name="Kanekatsu M."/>
            <person name="Kanesaki Y."/>
            <person name="Suzuki T."/>
        </authorList>
    </citation>
    <scope>NUCLEOTIDE SEQUENCE [LARGE SCALE GENOMIC DNA]</scope>
    <source>
        <strain evidence="14 15">Heshi-B3</strain>
    </source>
</reference>
<evidence type="ECO:0000256" key="2">
    <source>
        <dbReference type="ARBA" id="ARBA00022490"/>
    </source>
</evidence>
<dbReference type="GO" id="GO:0005829">
    <property type="term" value="C:cytosol"/>
    <property type="evidence" value="ECO:0007669"/>
    <property type="project" value="TreeGrafter"/>
</dbReference>
<feature type="short sequence motif" description="'KMSKS' region" evidence="11">
    <location>
        <begin position="236"/>
        <end position="240"/>
    </location>
</feature>
<dbReference type="SUPFAM" id="SSF55174">
    <property type="entry name" value="Alpha-L RNA-binding motif"/>
    <property type="match status" value="1"/>
</dbReference>
<evidence type="ECO:0000256" key="1">
    <source>
        <dbReference type="ARBA" id="ARBA00004496"/>
    </source>
</evidence>
<comment type="similarity">
    <text evidence="10 11">Belongs to the class-I aminoacyl-tRNA synthetase family. TyrS type 1 subfamily.</text>
</comment>
<evidence type="ECO:0000256" key="10">
    <source>
        <dbReference type="ARBA" id="ARBA00060965"/>
    </source>
</evidence>
<dbReference type="Pfam" id="PF00579">
    <property type="entry name" value="tRNA-synt_1b"/>
    <property type="match status" value="1"/>
</dbReference>
<comment type="function">
    <text evidence="11">Catalyzes the attachment of tyrosine to tRNA(Tyr) in a two-step reaction: tyrosine is first activated by ATP to form Tyr-AMP and then transferred to the acceptor end of tRNA(Tyr).</text>
</comment>
<keyword evidence="2 11" id="KW-0963">Cytoplasm</keyword>
<evidence type="ECO:0000256" key="9">
    <source>
        <dbReference type="ARBA" id="ARBA00048248"/>
    </source>
</evidence>
<dbReference type="AlphaFoldDB" id="A0A0U9HC42"/>
<dbReference type="GO" id="GO:0042803">
    <property type="term" value="F:protein homodimerization activity"/>
    <property type="evidence" value="ECO:0007669"/>
    <property type="project" value="UniProtKB-ARBA"/>
</dbReference>
<dbReference type="CDD" id="cd00805">
    <property type="entry name" value="TyrRS_core"/>
    <property type="match status" value="1"/>
</dbReference>
<dbReference type="FunFam" id="1.10.240.10:FF:000001">
    <property type="entry name" value="Tyrosine--tRNA ligase"/>
    <property type="match status" value="1"/>
</dbReference>